<feature type="region of interest" description="Disordered" evidence="1">
    <location>
        <begin position="1"/>
        <end position="24"/>
    </location>
</feature>
<organism evidence="3 4">
    <name type="scientific">Candidatus Iainarchaeum sp</name>
    <dbReference type="NCBI Taxonomy" id="3101447"/>
    <lineage>
        <taxon>Archaea</taxon>
        <taxon>Candidatus Iainarchaeota</taxon>
        <taxon>Candidatus Iainarchaeia</taxon>
        <taxon>Candidatus Iainarchaeales</taxon>
        <taxon>Candidatus Iainarchaeaceae</taxon>
        <taxon>Candidatus Iainarchaeum</taxon>
    </lineage>
</organism>
<sequence>MEHDCCIQEKNSHNTEENRDQDTKQPSKVFLLIGTLLIGAVLVQAFNFTQINQANGLLEKQSAAVSLAGSNVQNAGAPDMSGWTDNEKMNYEMHGVIPARAQVSATASSPGINTAPSTANFSEVSPKGVPIIYGSELGVDFDDVSPNNQQKANETIAVLSAFDQEKSGKFIELQGEKFQRYIKITSQISCEYCCGAESIIFPDGKRACGCAHSYSMRGLAKYLLDKHADEFTDDQILEELGKWKTLYFPGALAQKAQALKDKGIEFSYINLASNKYRGLENGEPQGGSMVGGC</sequence>
<gene>
    <name evidence="3" type="ORF">HA254_01200</name>
</gene>
<dbReference type="EMBL" id="DUGC01000024">
    <property type="protein sequence ID" value="HIH09265.1"/>
    <property type="molecule type" value="Genomic_DNA"/>
</dbReference>
<proteinExistence type="predicted"/>
<dbReference type="Proteomes" id="UP000565078">
    <property type="component" value="Unassembled WGS sequence"/>
</dbReference>
<evidence type="ECO:0000313" key="4">
    <source>
        <dbReference type="Proteomes" id="UP000565078"/>
    </source>
</evidence>
<accession>A0A7J4IY99</accession>
<keyword evidence="2" id="KW-0472">Membrane</keyword>
<evidence type="ECO:0000313" key="3">
    <source>
        <dbReference type="EMBL" id="HIH09265.1"/>
    </source>
</evidence>
<protein>
    <submittedName>
        <fullName evidence="3">Uncharacterized protein</fullName>
    </submittedName>
</protein>
<reference evidence="4" key="1">
    <citation type="journal article" date="2020" name="bioRxiv">
        <title>A rank-normalized archaeal taxonomy based on genome phylogeny resolves widespread incomplete and uneven classifications.</title>
        <authorList>
            <person name="Rinke C."/>
            <person name="Chuvochina M."/>
            <person name="Mussig A.J."/>
            <person name="Chaumeil P.-A."/>
            <person name="Waite D.W."/>
            <person name="Whitman W.B."/>
            <person name="Parks D.H."/>
            <person name="Hugenholtz P."/>
        </authorList>
    </citation>
    <scope>NUCLEOTIDE SEQUENCE [LARGE SCALE GENOMIC DNA]</scope>
</reference>
<keyword evidence="2" id="KW-0812">Transmembrane</keyword>
<evidence type="ECO:0000256" key="2">
    <source>
        <dbReference type="SAM" id="Phobius"/>
    </source>
</evidence>
<feature type="transmembrane region" description="Helical" evidence="2">
    <location>
        <begin position="29"/>
        <end position="48"/>
    </location>
</feature>
<comment type="caution">
    <text evidence="3">The sequence shown here is derived from an EMBL/GenBank/DDBJ whole genome shotgun (WGS) entry which is preliminary data.</text>
</comment>
<keyword evidence="2" id="KW-1133">Transmembrane helix</keyword>
<name>A0A7J4IY99_9ARCH</name>
<dbReference type="AlphaFoldDB" id="A0A7J4IY99"/>
<evidence type="ECO:0000256" key="1">
    <source>
        <dbReference type="SAM" id="MobiDB-lite"/>
    </source>
</evidence>